<evidence type="ECO:0000256" key="1">
    <source>
        <dbReference type="SAM" id="MobiDB-lite"/>
    </source>
</evidence>
<feature type="region of interest" description="Disordered" evidence="1">
    <location>
        <begin position="60"/>
        <end position="109"/>
    </location>
</feature>
<name>A0A8T0SAD8_PANVG</name>
<dbReference type="EMBL" id="CM029045">
    <property type="protein sequence ID" value="KAG2596132.1"/>
    <property type="molecule type" value="Genomic_DNA"/>
</dbReference>
<protein>
    <submittedName>
        <fullName evidence="2">Uncharacterized protein</fullName>
    </submittedName>
</protein>
<comment type="caution">
    <text evidence="2">The sequence shown here is derived from an EMBL/GenBank/DDBJ whole genome shotgun (WGS) entry which is preliminary data.</text>
</comment>
<evidence type="ECO:0000313" key="2">
    <source>
        <dbReference type="EMBL" id="KAG2596132.1"/>
    </source>
</evidence>
<reference evidence="2" key="1">
    <citation type="submission" date="2020-05" db="EMBL/GenBank/DDBJ databases">
        <title>WGS assembly of Panicum virgatum.</title>
        <authorList>
            <person name="Lovell J.T."/>
            <person name="Jenkins J."/>
            <person name="Shu S."/>
            <person name="Juenger T.E."/>
            <person name="Schmutz J."/>
        </authorList>
    </citation>
    <scope>NUCLEOTIDE SEQUENCE</scope>
    <source>
        <strain evidence="2">AP13</strain>
    </source>
</reference>
<gene>
    <name evidence="2" type="ORF">PVAP13_5KG140500</name>
</gene>
<dbReference type="AlphaFoldDB" id="A0A8T0SAD8"/>
<sequence length="109" mass="11887">MSIRMETMKAERLAQYPAMKFSSWLSSLQLQAMCALMAILVAITVSCSVVVHCSKVDEEDSNAPIHGAPVAHHHLDGGRRGLAPPPPRGGPPRAYFIVPPPPPPQRRRV</sequence>
<feature type="compositionally biased region" description="Pro residues" evidence="1">
    <location>
        <begin position="98"/>
        <end position="109"/>
    </location>
</feature>
<proteinExistence type="predicted"/>
<evidence type="ECO:0000313" key="3">
    <source>
        <dbReference type="Proteomes" id="UP000823388"/>
    </source>
</evidence>
<keyword evidence="3" id="KW-1185">Reference proteome</keyword>
<organism evidence="2 3">
    <name type="scientific">Panicum virgatum</name>
    <name type="common">Blackwell switchgrass</name>
    <dbReference type="NCBI Taxonomy" id="38727"/>
    <lineage>
        <taxon>Eukaryota</taxon>
        <taxon>Viridiplantae</taxon>
        <taxon>Streptophyta</taxon>
        <taxon>Embryophyta</taxon>
        <taxon>Tracheophyta</taxon>
        <taxon>Spermatophyta</taxon>
        <taxon>Magnoliopsida</taxon>
        <taxon>Liliopsida</taxon>
        <taxon>Poales</taxon>
        <taxon>Poaceae</taxon>
        <taxon>PACMAD clade</taxon>
        <taxon>Panicoideae</taxon>
        <taxon>Panicodae</taxon>
        <taxon>Paniceae</taxon>
        <taxon>Panicinae</taxon>
        <taxon>Panicum</taxon>
        <taxon>Panicum sect. Hiantes</taxon>
    </lineage>
</organism>
<accession>A0A8T0SAD8</accession>
<dbReference type="EMBL" id="CM029045">
    <property type="protein sequence ID" value="KAG2596131.1"/>
    <property type="molecule type" value="Genomic_DNA"/>
</dbReference>
<dbReference type="Proteomes" id="UP000823388">
    <property type="component" value="Chromosome 5K"/>
</dbReference>